<name>A0A4V0YZX2_KTERU</name>
<keyword evidence="1" id="KW-0472">Membrane</keyword>
<dbReference type="RefSeq" id="WP_129892272.1">
    <property type="nucleotide sequence ID" value="NZ_CP035758.1"/>
</dbReference>
<dbReference type="EMBL" id="CP035758">
    <property type="protein sequence ID" value="QBD81211.1"/>
    <property type="molecule type" value="Genomic_DNA"/>
</dbReference>
<keyword evidence="1" id="KW-0812">Transmembrane</keyword>
<sequence length="137" mass="15848">MKDAMHRSGSVVAARREGPRRFRRRPATCCSICSRRVWFRPVRLSEPDGVPEPRLSWVLCRQCYGLLLEEMERSPVRSPLRLRIAMGIVASERWSEAYPTQSRGYLSDRRWIIFMAVGFFVALILHLVLIVMVASGR</sequence>
<dbReference type="AlphaFoldDB" id="A0A4V0YZX2"/>
<dbReference type="Proteomes" id="UP000290365">
    <property type="component" value="Chromosome"/>
</dbReference>
<evidence type="ECO:0000256" key="1">
    <source>
        <dbReference type="SAM" id="Phobius"/>
    </source>
</evidence>
<feature type="transmembrane region" description="Helical" evidence="1">
    <location>
        <begin position="111"/>
        <end position="134"/>
    </location>
</feature>
<evidence type="ECO:0000313" key="3">
    <source>
        <dbReference type="Proteomes" id="UP000290365"/>
    </source>
</evidence>
<dbReference type="OrthoDB" id="159667at2"/>
<organism evidence="2 3">
    <name type="scientific">Ktedonosporobacter rubrisoli</name>
    <dbReference type="NCBI Taxonomy" id="2509675"/>
    <lineage>
        <taxon>Bacteria</taxon>
        <taxon>Bacillati</taxon>
        <taxon>Chloroflexota</taxon>
        <taxon>Ktedonobacteria</taxon>
        <taxon>Ktedonobacterales</taxon>
        <taxon>Ktedonosporobacteraceae</taxon>
        <taxon>Ktedonosporobacter</taxon>
    </lineage>
</organism>
<proteinExistence type="predicted"/>
<reference evidence="2 3" key="1">
    <citation type="submission" date="2019-01" db="EMBL/GenBank/DDBJ databases">
        <title>Ktedonosporobacter rubrisoli SCAWS-G2.</title>
        <authorList>
            <person name="Huang Y."/>
            <person name="Yan B."/>
        </authorList>
    </citation>
    <scope>NUCLEOTIDE SEQUENCE [LARGE SCALE GENOMIC DNA]</scope>
    <source>
        <strain evidence="2 3">SCAWS-G2</strain>
    </source>
</reference>
<keyword evidence="3" id="KW-1185">Reference proteome</keyword>
<gene>
    <name evidence="2" type="ORF">EPA93_36645</name>
</gene>
<keyword evidence="1" id="KW-1133">Transmembrane helix</keyword>
<evidence type="ECO:0000313" key="2">
    <source>
        <dbReference type="EMBL" id="QBD81211.1"/>
    </source>
</evidence>
<protein>
    <submittedName>
        <fullName evidence="2">Uncharacterized protein</fullName>
    </submittedName>
</protein>
<dbReference type="KEGG" id="kbs:EPA93_36645"/>
<accession>A0A4V0YZX2</accession>